<gene>
    <name evidence="2" type="ORF">V6N11_031689</name>
</gene>
<reference evidence="2 3" key="1">
    <citation type="journal article" date="2024" name="G3 (Bethesda)">
        <title>Genome assembly of Hibiscus sabdariffa L. provides insights into metabolisms of medicinal natural products.</title>
        <authorList>
            <person name="Kim T."/>
        </authorList>
    </citation>
    <scope>NUCLEOTIDE SEQUENCE [LARGE SCALE GENOMIC DNA]</scope>
    <source>
        <strain evidence="2">TK-2024</strain>
        <tissue evidence="2">Old leaves</tissue>
    </source>
</reference>
<evidence type="ECO:0000313" key="2">
    <source>
        <dbReference type="EMBL" id="KAK9030261.1"/>
    </source>
</evidence>
<feature type="transmembrane region" description="Helical" evidence="1">
    <location>
        <begin position="15"/>
        <end position="37"/>
    </location>
</feature>
<keyword evidence="3" id="KW-1185">Reference proteome</keyword>
<sequence>MVKVASVQLLLLNPAASFICLASSIALTNLASMLLVFKLQGRFLKEIHHMAYVCAFLETHDLLDFG</sequence>
<evidence type="ECO:0000313" key="3">
    <source>
        <dbReference type="Proteomes" id="UP001396334"/>
    </source>
</evidence>
<keyword evidence="1" id="KW-0812">Transmembrane</keyword>
<keyword evidence="1" id="KW-0472">Membrane</keyword>
<comment type="caution">
    <text evidence="2">The sequence shown here is derived from an EMBL/GenBank/DDBJ whole genome shotgun (WGS) entry which is preliminary data.</text>
</comment>
<organism evidence="2 3">
    <name type="scientific">Hibiscus sabdariffa</name>
    <name type="common">roselle</name>
    <dbReference type="NCBI Taxonomy" id="183260"/>
    <lineage>
        <taxon>Eukaryota</taxon>
        <taxon>Viridiplantae</taxon>
        <taxon>Streptophyta</taxon>
        <taxon>Embryophyta</taxon>
        <taxon>Tracheophyta</taxon>
        <taxon>Spermatophyta</taxon>
        <taxon>Magnoliopsida</taxon>
        <taxon>eudicotyledons</taxon>
        <taxon>Gunneridae</taxon>
        <taxon>Pentapetalae</taxon>
        <taxon>rosids</taxon>
        <taxon>malvids</taxon>
        <taxon>Malvales</taxon>
        <taxon>Malvaceae</taxon>
        <taxon>Malvoideae</taxon>
        <taxon>Hibiscus</taxon>
    </lineage>
</organism>
<name>A0ABR2SZ27_9ROSI</name>
<proteinExistence type="predicted"/>
<dbReference type="Proteomes" id="UP001396334">
    <property type="component" value="Unassembled WGS sequence"/>
</dbReference>
<evidence type="ECO:0000256" key="1">
    <source>
        <dbReference type="SAM" id="Phobius"/>
    </source>
</evidence>
<keyword evidence="1" id="KW-1133">Transmembrane helix</keyword>
<dbReference type="EMBL" id="JBBPBN010000010">
    <property type="protein sequence ID" value="KAK9030261.1"/>
    <property type="molecule type" value="Genomic_DNA"/>
</dbReference>
<protein>
    <submittedName>
        <fullName evidence="2">Uncharacterized protein</fullName>
    </submittedName>
</protein>
<accession>A0ABR2SZ27</accession>